<comment type="caution">
    <text evidence="8">The sequence shown here is derived from an EMBL/GenBank/DDBJ whole genome shotgun (WGS) entry which is preliminary data.</text>
</comment>
<name>A0ABR4N0F8_9FUNG</name>
<keyword evidence="4" id="KW-0862">Zinc</keyword>
<dbReference type="PANTHER" id="PTHR15835:SF6">
    <property type="entry name" value="ZINC FINGER C3HC-TYPE PROTEIN 1"/>
    <property type="match status" value="1"/>
</dbReference>
<dbReference type="Proteomes" id="UP001527925">
    <property type="component" value="Unassembled WGS sequence"/>
</dbReference>
<protein>
    <recommendedName>
        <fullName evidence="10">C3HC-type domain-containing protein</fullName>
    </recommendedName>
</protein>
<feature type="domain" description="C3HC-type" evidence="6">
    <location>
        <begin position="35"/>
        <end position="135"/>
    </location>
</feature>
<dbReference type="Pfam" id="PF08600">
    <property type="entry name" value="NuBaID_C"/>
    <property type="match status" value="1"/>
</dbReference>
<dbReference type="EMBL" id="JADGIZ020000053">
    <property type="protein sequence ID" value="KAL2913001.1"/>
    <property type="molecule type" value="Genomic_DNA"/>
</dbReference>
<evidence type="ECO:0000256" key="2">
    <source>
        <dbReference type="ARBA" id="ARBA00022723"/>
    </source>
</evidence>
<dbReference type="PANTHER" id="PTHR15835">
    <property type="entry name" value="NUCLEAR-INTERACTING PARTNER OF ALK"/>
    <property type="match status" value="1"/>
</dbReference>
<evidence type="ECO:0000313" key="9">
    <source>
        <dbReference type="Proteomes" id="UP001527925"/>
    </source>
</evidence>
<sequence>MNADDTQQRLRALLATIDSELVGDARVVHKSRGMAERVGSFLDSRWSLKPAELSPLVCAARGWTNSDRNTLRCDECGSVLVCNVQQRLSPETVVQGFVERLTTHHKDSCRWRRSGVPPSDLVFPQLTPMQSRQALLARRDALERVIGSVQVSAGKAAQVVAECLCQEYIQPVSGAAAAMLLAALGWESATSAEDTHGSDSQAAVGIEPSIQGAGLIKCALCQRVCGLWLFSGGSRQPGGQTPPAFDALSQHRWFCPWIVPTGEVPSPGWQQTLPAMKTLTAKP</sequence>
<gene>
    <name evidence="8" type="ORF">HK105_207456</name>
</gene>
<keyword evidence="2" id="KW-0479">Metal-binding</keyword>
<keyword evidence="5" id="KW-0539">Nucleus</keyword>
<evidence type="ECO:0000259" key="7">
    <source>
        <dbReference type="Pfam" id="PF08600"/>
    </source>
</evidence>
<reference evidence="8 9" key="1">
    <citation type="submission" date="2023-09" db="EMBL/GenBank/DDBJ databases">
        <title>Pangenome analysis of Batrachochytrium dendrobatidis and related Chytrids.</title>
        <authorList>
            <person name="Yacoub M.N."/>
            <person name="Stajich J.E."/>
            <person name="James T.Y."/>
        </authorList>
    </citation>
    <scope>NUCLEOTIDE SEQUENCE [LARGE SCALE GENOMIC DNA]</scope>
    <source>
        <strain evidence="8 9">JEL0888</strain>
    </source>
</reference>
<evidence type="ECO:0000259" key="6">
    <source>
        <dbReference type="Pfam" id="PF07967"/>
    </source>
</evidence>
<evidence type="ECO:0000313" key="8">
    <source>
        <dbReference type="EMBL" id="KAL2913001.1"/>
    </source>
</evidence>
<evidence type="ECO:0000256" key="4">
    <source>
        <dbReference type="ARBA" id="ARBA00022833"/>
    </source>
</evidence>
<organism evidence="8 9">
    <name type="scientific">Polyrhizophydium stewartii</name>
    <dbReference type="NCBI Taxonomy" id="2732419"/>
    <lineage>
        <taxon>Eukaryota</taxon>
        <taxon>Fungi</taxon>
        <taxon>Fungi incertae sedis</taxon>
        <taxon>Chytridiomycota</taxon>
        <taxon>Chytridiomycota incertae sedis</taxon>
        <taxon>Chytridiomycetes</taxon>
        <taxon>Rhizophydiales</taxon>
        <taxon>Rhizophydiales incertae sedis</taxon>
        <taxon>Polyrhizophydium</taxon>
    </lineage>
</organism>
<accession>A0ABR4N0F8</accession>
<evidence type="ECO:0008006" key="10">
    <source>
        <dbReference type="Google" id="ProtNLM"/>
    </source>
</evidence>
<evidence type="ECO:0000256" key="3">
    <source>
        <dbReference type="ARBA" id="ARBA00022771"/>
    </source>
</evidence>
<evidence type="ECO:0000256" key="5">
    <source>
        <dbReference type="ARBA" id="ARBA00023242"/>
    </source>
</evidence>
<keyword evidence="3" id="KW-0863">Zinc-finger</keyword>
<keyword evidence="9" id="KW-1185">Reference proteome</keyword>
<evidence type="ECO:0000256" key="1">
    <source>
        <dbReference type="ARBA" id="ARBA00004123"/>
    </source>
</evidence>
<dbReference type="Pfam" id="PF07967">
    <property type="entry name" value="zf-C3HC"/>
    <property type="match status" value="1"/>
</dbReference>
<comment type="subcellular location">
    <subcellularLocation>
        <location evidence="1">Nucleus</location>
    </subcellularLocation>
</comment>
<proteinExistence type="predicted"/>
<dbReference type="InterPro" id="IPR012935">
    <property type="entry name" value="NuBaID_N"/>
</dbReference>
<dbReference type="InterPro" id="IPR013909">
    <property type="entry name" value="NuBaID_C"/>
</dbReference>
<feature type="domain" description="NuBaID C-terminal" evidence="7">
    <location>
        <begin position="178"/>
        <end position="261"/>
    </location>
</feature>